<dbReference type="Pfam" id="PF16360">
    <property type="entry name" value="GTP-bdg_M"/>
    <property type="match status" value="1"/>
</dbReference>
<name>A0ABN2KI16_9MICO</name>
<evidence type="ECO:0000313" key="9">
    <source>
        <dbReference type="Proteomes" id="UP001501475"/>
    </source>
</evidence>
<keyword evidence="5" id="KW-0963">Cytoplasm</keyword>
<dbReference type="PROSITE" id="PS51705">
    <property type="entry name" value="G_HFLX"/>
    <property type="match status" value="1"/>
</dbReference>
<keyword evidence="2 5" id="KW-0547">Nucleotide-binding</keyword>
<keyword evidence="1" id="KW-0479">Metal-binding</keyword>
<protein>
    <recommendedName>
        <fullName evidence="5">GTPase HflX</fullName>
    </recommendedName>
    <alternativeName>
        <fullName evidence="5">GTP-binding protein HflX</fullName>
    </alternativeName>
</protein>
<keyword evidence="3" id="KW-0460">Magnesium</keyword>
<dbReference type="InterPro" id="IPR027417">
    <property type="entry name" value="P-loop_NTPase"/>
</dbReference>
<dbReference type="Gene3D" id="3.40.50.300">
    <property type="entry name" value="P-loop containing nucleotide triphosphate hydrolases"/>
    <property type="match status" value="1"/>
</dbReference>
<evidence type="ECO:0000256" key="1">
    <source>
        <dbReference type="ARBA" id="ARBA00022723"/>
    </source>
</evidence>
<dbReference type="EMBL" id="BAAAPN010000037">
    <property type="protein sequence ID" value="GAA1756700.1"/>
    <property type="molecule type" value="Genomic_DNA"/>
</dbReference>
<keyword evidence="4 5" id="KW-0342">GTP-binding</keyword>
<dbReference type="RefSeq" id="WP_344064395.1">
    <property type="nucleotide sequence ID" value="NZ_BAAAPN010000037.1"/>
</dbReference>
<comment type="similarity">
    <text evidence="5">Belongs to the TRAFAC class OBG-HflX-like GTPase superfamily. HflX GTPase family.</text>
</comment>
<comment type="subunit">
    <text evidence="5">Monomer. Associates with the 50S ribosomal subunit.</text>
</comment>
<dbReference type="Gene3D" id="6.10.250.2860">
    <property type="match status" value="1"/>
</dbReference>
<sequence>MSEAHRDSPTTPVADERDPFGRRASALASTAYEVDDRDGDQFDREERTALRRVQGLSTELQDVTEVEYRQLRLERVVLAGVWTEGTAEDAENSLRELAALAETAGSTVLAGLMQRRQRPDPGTWLGSGKALELRDVVIAEGADTVVCDSELAPSQRRGLEDIVKVKVIDRTALILDIFAQHAKSREGKAQVELAQLQYLLPRLRGWGESMSRQAGGRVAGGEGIGSRGPGETKIELDRRRINSRIAKLRREIREMKTHRDTKRHSRKAHGTPSVAIAGYTNAGKSSLLNRLTGAGVLVENQLFATLDTTVRRAQTSDGREFTLTDTVGFVRQLPHELIDAFRSTLEEVADADLLLHVVDGSHPDPEGQISAVRAVLADVDAADVKEIIVVNKADIADPEVIDRILRHEKHAIAVSAHTGAGIEELIVLVADELPRPRIAVDALVPYDRGDLLSRIHESGELLGSDHTADGTRLQAYVNADLAAELARFAVPAGQELPIGR</sequence>
<dbReference type="Pfam" id="PF01926">
    <property type="entry name" value="MMR_HSR1"/>
    <property type="match status" value="1"/>
</dbReference>
<dbReference type="InterPro" id="IPR032305">
    <property type="entry name" value="GTP-bd_M"/>
</dbReference>
<dbReference type="PANTHER" id="PTHR10229:SF0">
    <property type="entry name" value="GTP-BINDING PROTEIN 6-RELATED"/>
    <property type="match status" value="1"/>
</dbReference>
<comment type="caution">
    <text evidence="8">The sequence shown here is derived from an EMBL/GenBank/DDBJ whole genome shotgun (WGS) entry which is preliminary data.</text>
</comment>
<feature type="compositionally biased region" description="Basic and acidic residues" evidence="6">
    <location>
        <begin position="1"/>
        <end position="21"/>
    </location>
</feature>
<dbReference type="SUPFAM" id="SSF52540">
    <property type="entry name" value="P-loop containing nucleoside triphosphate hydrolases"/>
    <property type="match status" value="1"/>
</dbReference>
<feature type="region of interest" description="Disordered" evidence="6">
    <location>
        <begin position="212"/>
        <end position="232"/>
    </location>
</feature>
<dbReference type="Gene3D" id="3.40.50.11060">
    <property type="entry name" value="GTPase HflX, N-terminal domain"/>
    <property type="match status" value="1"/>
</dbReference>
<dbReference type="InterPro" id="IPR042108">
    <property type="entry name" value="GTPase_HflX_N_sf"/>
</dbReference>
<evidence type="ECO:0000313" key="8">
    <source>
        <dbReference type="EMBL" id="GAA1756700.1"/>
    </source>
</evidence>
<evidence type="ECO:0000256" key="2">
    <source>
        <dbReference type="ARBA" id="ARBA00022741"/>
    </source>
</evidence>
<organism evidence="8 9">
    <name type="scientific">Nostocoides vanveenii</name>
    <dbReference type="NCBI Taxonomy" id="330835"/>
    <lineage>
        <taxon>Bacteria</taxon>
        <taxon>Bacillati</taxon>
        <taxon>Actinomycetota</taxon>
        <taxon>Actinomycetes</taxon>
        <taxon>Micrococcales</taxon>
        <taxon>Intrasporangiaceae</taxon>
        <taxon>Nostocoides</taxon>
    </lineage>
</organism>
<feature type="compositionally biased region" description="Gly residues" evidence="6">
    <location>
        <begin position="217"/>
        <end position="228"/>
    </location>
</feature>
<evidence type="ECO:0000259" key="7">
    <source>
        <dbReference type="PROSITE" id="PS51705"/>
    </source>
</evidence>
<gene>
    <name evidence="5 8" type="primary">hflX</name>
    <name evidence="8" type="ORF">GCM10009810_15370</name>
</gene>
<evidence type="ECO:0000256" key="4">
    <source>
        <dbReference type="ARBA" id="ARBA00023134"/>
    </source>
</evidence>
<dbReference type="Proteomes" id="UP001501475">
    <property type="component" value="Unassembled WGS sequence"/>
</dbReference>
<dbReference type="CDD" id="cd01878">
    <property type="entry name" value="HflX"/>
    <property type="match status" value="1"/>
</dbReference>
<dbReference type="PRINTS" id="PR00326">
    <property type="entry name" value="GTP1OBG"/>
</dbReference>
<dbReference type="InterPro" id="IPR025121">
    <property type="entry name" value="GTPase_HflX_N"/>
</dbReference>
<dbReference type="InterPro" id="IPR005225">
    <property type="entry name" value="Small_GTP-bd"/>
</dbReference>
<dbReference type="Pfam" id="PF13167">
    <property type="entry name" value="GTP-bdg_N"/>
    <property type="match status" value="1"/>
</dbReference>
<comment type="subcellular location">
    <subcellularLocation>
        <location evidence="5">Cytoplasm</location>
    </subcellularLocation>
    <text evidence="5">May associate with membranes.</text>
</comment>
<reference evidence="8 9" key="1">
    <citation type="journal article" date="2019" name="Int. J. Syst. Evol. Microbiol.">
        <title>The Global Catalogue of Microorganisms (GCM) 10K type strain sequencing project: providing services to taxonomists for standard genome sequencing and annotation.</title>
        <authorList>
            <consortium name="The Broad Institute Genomics Platform"/>
            <consortium name="The Broad Institute Genome Sequencing Center for Infectious Disease"/>
            <person name="Wu L."/>
            <person name="Ma J."/>
        </authorList>
    </citation>
    <scope>NUCLEOTIDE SEQUENCE [LARGE SCALE GENOMIC DNA]</scope>
    <source>
        <strain evidence="8 9">JCM 15591</strain>
    </source>
</reference>
<evidence type="ECO:0000256" key="5">
    <source>
        <dbReference type="HAMAP-Rule" id="MF_00900"/>
    </source>
</evidence>
<dbReference type="HAMAP" id="MF_00900">
    <property type="entry name" value="GTPase_HflX"/>
    <property type="match status" value="1"/>
</dbReference>
<dbReference type="InterPro" id="IPR016496">
    <property type="entry name" value="GTPase_HflX"/>
</dbReference>
<feature type="domain" description="Hflx-type G" evidence="7">
    <location>
        <begin position="272"/>
        <end position="437"/>
    </location>
</feature>
<evidence type="ECO:0000256" key="3">
    <source>
        <dbReference type="ARBA" id="ARBA00022842"/>
    </source>
</evidence>
<dbReference type="InterPro" id="IPR006073">
    <property type="entry name" value="GTP-bd"/>
</dbReference>
<keyword evidence="9" id="KW-1185">Reference proteome</keyword>
<dbReference type="InterPro" id="IPR030394">
    <property type="entry name" value="G_HFLX_dom"/>
</dbReference>
<dbReference type="PIRSF" id="PIRSF006809">
    <property type="entry name" value="GTP-binding_hflX_prd"/>
    <property type="match status" value="1"/>
</dbReference>
<evidence type="ECO:0000256" key="6">
    <source>
        <dbReference type="SAM" id="MobiDB-lite"/>
    </source>
</evidence>
<comment type="function">
    <text evidence="5">GTPase that associates with the 50S ribosomal subunit and may have a role during protein synthesis or ribosome biogenesis.</text>
</comment>
<accession>A0ABN2KI16</accession>
<feature type="region of interest" description="Disordered" evidence="6">
    <location>
        <begin position="1"/>
        <end position="41"/>
    </location>
</feature>
<dbReference type="NCBIfam" id="TIGR00231">
    <property type="entry name" value="small_GTP"/>
    <property type="match status" value="1"/>
</dbReference>
<proteinExistence type="inferred from homology"/>
<dbReference type="NCBIfam" id="TIGR03156">
    <property type="entry name" value="GTP_HflX"/>
    <property type="match status" value="1"/>
</dbReference>
<dbReference type="PANTHER" id="PTHR10229">
    <property type="entry name" value="GTP-BINDING PROTEIN HFLX"/>
    <property type="match status" value="1"/>
</dbReference>